<protein>
    <submittedName>
        <fullName evidence="2">ORF369</fullName>
    </submittedName>
</protein>
<evidence type="ECO:0000256" key="1">
    <source>
        <dbReference type="SAM" id="Phobius"/>
    </source>
</evidence>
<keyword evidence="1" id="KW-1133">Transmembrane helix</keyword>
<proteinExistence type="predicted"/>
<dbReference type="EMBL" id="MF768985">
    <property type="protein sequence ID" value="ATU84190.1"/>
    <property type="molecule type" value="Genomic_DNA"/>
</dbReference>
<sequence>MPSTTSAVQQENNPTEGTLIATLYTFYLQLRAVRHLGHKRGAQIKLSMFLIILSHLIWILP</sequence>
<evidence type="ECO:0000313" key="2">
    <source>
        <dbReference type="EMBL" id="ATU84190.1"/>
    </source>
</evidence>
<accession>A0A2D3I724</accession>
<organism evidence="2">
    <name type="scientific">White spot syndrome virus</name>
    <dbReference type="NCBI Taxonomy" id="342409"/>
    <lineage>
        <taxon>Viruses</taxon>
        <taxon>Viruses incertae sedis</taxon>
        <taxon>Naldaviricetes</taxon>
        <taxon>Nimaviridae</taxon>
        <taxon>Whispovirus</taxon>
    </lineage>
</organism>
<reference evidence="2" key="1">
    <citation type="journal article" date="2018" name="Aquaculture">
        <title>Complete genome sequence of a white spot syndrome virus associated with a disease incursion in Australia.</title>
        <authorList>
            <person name="Oakey J."/>
            <person name="Smith C.S."/>
        </authorList>
    </citation>
    <scope>NUCLEOTIDE SEQUENCE [LARGE SCALE GENOMIC DNA]</scope>
    <source>
        <strain evidence="2">WSSV-AU</strain>
    </source>
</reference>
<dbReference type="Proteomes" id="UP000267516">
    <property type="component" value="Segment"/>
</dbReference>
<keyword evidence="1" id="KW-0812">Transmembrane</keyword>
<name>A0A2D3I724_9VIRU</name>
<feature type="transmembrane region" description="Helical" evidence="1">
    <location>
        <begin position="44"/>
        <end position="60"/>
    </location>
</feature>
<keyword evidence="1" id="KW-0472">Membrane</keyword>